<dbReference type="Pfam" id="PF00015">
    <property type="entry name" value="MCPsignal"/>
    <property type="match status" value="1"/>
</dbReference>
<evidence type="ECO:0000256" key="6">
    <source>
        <dbReference type="ARBA" id="ARBA00022692"/>
    </source>
</evidence>
<keyword evidence="17" id="KW-1185">Reference proteome</keyword>
<dbReference type="GO" id="GO:0007165">
    <property type="term" value="P:signal transduction"/>
    <property type="evidence" value="ECO:0007669"/>
    <property type="project" value="UniProtKB-KW"/>
</dbReference>
<dbReference type="InterPro" id="IPR004090">
    <property type="entry name" value="Chemotax_Me-accpt_rcpt"/>
</dbReference>
<dbReference type="CDD" id="cd11386">
    <property type="entry name" value="MCP_signal"/>
    <property type="match status" value="1"/>
</dbReference>
<dbReference type="PROSITE" id="PS50885">
    <property type="entry name" value="HAMP"/>
    <property type="match status" value="1"/>
</dbReference>
<dbReference type="InterPro" id="IPR003660">
    <property type="entry name" value="HAMP_dom"/>
</dbReference>
<name>A0A5A9VYE6_9GAMM</name>
<dbReference type="Gene3D" id="1.10.287.950">
    <property type="entry name" value="Methyl-accepting chemotaxis protein"/>
    <property type="match status" value="1"/>
</dbReference>
<dbReference type="PROSITE" id="PS50192">
    <property type="entry name" value="T_SNARE"/>
    <property type="match status" value="1"/>
</dbReference>
<evidence type="ECO:0000256" key="5">
    <source>
        <dbReference type="ARBA" id="ARBA00022519"/>
    </source>
</evidence>
<dbReference type="Pfam" id="PF02203">
    <property type="entry name" value="TarH"/>
    <property type="match status" value="1"/>
</dbReference>
<dbReference type="PROSITE" id="PS50111">
    <property type="entry name" value="CHEMOTAXIS_TRANSDUC_2"/>
    <property type="match status" value="1"/>
</dbReference>
<dbReference type="SUPFAM" id="SSF58104">
    <property type="entry name" value="Methyl-accepting chemotaxis protein (MCP) signaling domain"/>
    <property type="match status" value="1"/>
</dbReference>
<dbReference type="RefSeq" id="WP_149391877.1">
    <property type="nucleotide sequence ID" value="NZ_SMRS01000013.1"/>
</dbReference>
<gene>
    <name evidence="16" type="ORF">E1H14_12790</name>
</gene>
<dbReference type="InterPro" id="IPR000727">
    <property type="entry name" value="T_SNARE_dom"/>
</dbReference>
<comment type="caution">
    <text evidence="16">The sequence shown here is derived from an EMBL/GenBank/DDBJ whole genome shotgun (WGS) entry which is preliminary data.</text>
</comment>
<evidence type="ECO:0000313" key="17">
    <source>
        <dbReference type="Proteomes" id="UP000325302"/>
    </source>
</evidence>
<keyword evidence="9 11" id="KW-0807">Transducer</keyword>
<evidence type="ECO:0000256" key="1">
    <source>
        <dbReference type="ARBA" id="ARBA00004429"/>
    </source>
</evidence>
<evidence type="ECO:0000256" key="7">
    <source>
        <dbReference type="ARBA" id="ARBA00022989"/>
    </source>
</evidence>
<dbReference type="GO" id="GO:0006935">
    <property type="term" value="P:chemotaxis"/>
    <property type="evidence" value="ECO:0007669"/>
    <property type="project" value="UniProtKB-KW"/>
</dbReference>
<sequence>MSQTSINSGFFQSVKNQLRLLVAVFVVVVAALIAFALYGLKYESFQFEDNYERRMVPLYQVERIGGLLEETRAQLLLTIQHDPSSPFIGLHDHPTSLHTQRVAATRAEVEALWQAFRSVYHGPEAERLAGEFEKSFREFFQQGVDPVLELLQQGRYLQANQHILVRVNPLYQVTDKAREALSDRKMRGAQEAKAEMDRVSAQLRFQLWTVGLVGLALAIFFAVYVLSRINRGILGLNTLADELAQGDFRDVKIAGAENQDEFGYLLRRFIFTREQLRQMAKSIRDAGLSLSELAEQGAVVAQQSRGGIQKQKSETDLVATAMYEMNATVHEVARSAANAAESAHIADEQAREGQRVVTESVSGMNQLASEVEAAASVIHELAEDAKKIGSVVDVIREIAEQTNLLALNAAIEAARAGEHGRGFSVVADEVRSLASRTQISTSEIQSMISHLQDAAARAAEVMREGQERARDGVSKSACAGEALSLIMELITRMNDMNTQIASAAEEQSSVADEMNQNLTRINMAADETSSAADQVAITSQEIARLSENLRQVVSRFQI</sequence>
<dbReference type="InterPro" id="IPR004089">
    <property type="entry name" value="MCPsignal_dom"/>
</dbReference>
<keyword evidence="5" id="KW-0997">Cell inner membrane</keyword>
<reference evidence="16 17" key="1">
    <citation type="submission" date="2019-03" db="EMBL/GenBank/DDBJ databases">
        <title>Nitrincola sp. nov. isolated from an Indian soda lake.</title>
        <authorList>
            <person name="Joshi A."/>
            <person name="Thite S.V."/>
            <person name="Joseph N."/>
            <person name="Dhotre D."/>
            <person name="Moorthy M."/>
            <person name="Shouche Y.S."/>
        </authorList>
    </citation>
    <scope>NUCLEOTIDE SEQUENCE [LARGE SCALE GENOMIC DNA]</scope>
    <source>
        <strain evidence="16 17">MEB193</strain>
    </source>
</reference>
<accession>A0A5A9VYE6</accession>
<dbReference type="GO" id="GO:0005886">
    <property type="term" value="C:plasma membrane"/>
    <property type="evidence" value="ECO:0007669"/>
    <property type="project" value="UniProtKB-SubCell"/>
</dbReference>
<evidence type="ECO:0000256" key="12">
    <source>
        <dbReference type="SAM" id="Phobius"/>
    </source>
</evidence>
<proteinExistence type="inferred from homology"/>
<feature type="domain" description="T-SNARE coiled-coil homology" evidence="14">
    <location>
        <begin position="481"/>
        <end position="535"/>
    </location>
</feature>
<evidence type="ECO:0000259" key="13">
    <source>
        <dbReference type="PROSITE" id="PS50111"/>
    </source>
</evidence>
<comment type="similarity">
    <text evidence="10">Belongs to the methyl-accepting chemotaxis (MCP) protein family.</text>
</comment>
<dbReference type="SMART" id="SM00283">
    <property type="entry name" value="MA"/>
    <property type="match status" value="1"/>
</dbReference>
<keyword evidence="2" id="KW-1003">Cell membrane</keyword>
<feature type="domain" description="Methyl-accepting transducer" evidence="13">
    <location>
        <begin position="286"/>
        <end position="522"/>
    </location>
</feature>
<evidence type="ECO:0000256" key="4">
    <source>
        <dbReference type="ARBA" id="ARBA00022500"/>
    </source>
</evidence>
<keyword evidence="8 12" id="KW-0472">Membrane</keyword>
<dbReference type="PANTHER" id="PTHR32089:SF112">
    <property type="entry name" value="LYSOZYME-LIKE PROTEIN-RELATED"/>
    <property type="match status" value="1"/>
</dbReference>
<keyword evidence="4" id="KW-0145">Chemotaxis</keyword>
<protein>
    <submittedName>
        <fullName evidence="16">Methyl-accepting chemotaxis protein</fullName>
    </submittedName>
</protein>
<dbReference type="AlphaFoldDB" id="A0A5A9VYE6"/>
<feature type="transmembrane region" description="Helical" evidence="12">
    <location>
        <begin position="20"/>
        <end position="40"/>
    </location>
</feature>
<dbReference type="PRINTS" id="PR00260">
    <property type="entry name" value="CHEMTRNSDUCR"/>
</dbReference>
<evidence type="ECO:0000259" key="15">
    <source>
        <dbReference type="PROSITE" id="PS50885"/>
    </source>
</evidence>
<dbReference type="FunFam" id="1.10.287.950:FF:000001">
    <property type="entry name" value="Methyl-accepting chemotaxis sensory transducer"/>
    <property type="match status" value="1"/>
</dbReference>
<dbReference type="OrthoDB" id="5693655at2"/>
<keyword evidence="7 12" id="KW-1133">Transmembrane helix</keyword>
<dbReference type="InterPro" id="IPR003122">
    <property type="entry name" value="Tar_rcpt_lig-bd"/>
</dbReference>
<dbReference type="Proteomes" id="UP000325302">
    <property type="component" value="Unassembled WGS sequence"/>
</dbReference>
<keyword evidence="3" id="KW-0488">Methylation</keyword>
<dbReference type="GO" id="GO:0004888">
    <property type="term" value="F:transmembrane signaling receptor activity"/>
    <property type="evidence" value="ECO:0007669"/>
    <property type="project" value="InterPro"/>
</dbReference>
<evidence type="ECO:0000259" key="14">
    <source>
        <dbReference type="PROSITE" id="PS50192"/>
    </source>
</evidence>
<dbReference type="Gene3D" id="6.10.340.10">
    <property type="match status" value="1"/>
</dbReference>
<organism evidence="16 17">
    <name type="scientific">Nitrincola tapanii</name>
    <dbReference type="NCBI Taxonomy" id="1708751"/>
    <lineage>
        <taxon>Bacteria</taxon>
        <taxon>Pseudomonadati</taxon>
        <taxon>Pseudomonadota</taxon>
        <taxon>Gammaproteobacteria</taxon>
        <taxon>Oceanospirillales</taxon>
        <taxon>Oceanospirillaceae</taxon>
        <taxon>Nitrincola</taxon>
    </lineage>
</organism>
<evidence type="ECO:0000256" key="9">
    <source>
        <dbReference type="ARBA" id="ARBA00023224"/>
    </source>
</evidence>
<evidence type="ECO:0000256" key="11">
    <source>
        <dbReference type="PROSITE-ProRule" id="PRU00284"/>
    </source>
</evidence>
<dbReference type="EMBL" id="SMRS01000013">
    <property type="protein sequence ID" value="KAA0873550.1"/>
    <property type="molecule type" value="Genomic_DNA"/>
</dbReference>
<evidence type="ECO:0000256" key="10">
    <source>
        <dbReference type="ARBA" id="ARBA00029447"/>
    </source>
</evidence>
<evidence type="ECO:0000256" key="2">
    <source>
        <dbReference type="ARBA" id="ARBA00022475"/>
    </source>
</evidence>
<feature type="domain" description="HAMP" evidence="15">
    <location>
        <begin position="227"/>
        <end position="281"/>
    </location>
</feature>
<feature type="transmembrane region" description="Helical" evidence="12">
    <location>
        <begin position="205"/>
        <end position="226"/>
    </location>
</feature>
<comment type="subcellular location">
    <subcellularLocation>
        <location evidence="1">Cell inner membrane</location>
        <topology evidence="1">Multi-pass membrane protein</topology>
    </subcellularLocation>
</comment>
<keyword evidence="6 12" id="KW-0812">Transmembrane</keyword>
<evidence type="ECO:0000256" key="3">
    <source>
        <dbReference type="ARBA" id="ARBA00022481"/>
    </source>
</evidence>
<dbReference type="PANTHER" id="PTHR32089">
    <property type="entry name" value="METHYL-ACCEPTING CHEMOTAXIS PROTEIN MCPB"/>
    <property type="match status" value="1"/>
</dbReference>
<evidence type="ECO:0000256" key="8">
    <source>
        <dbReference type="ARBA" id="ARBA00023136"/>
    </source>
</evidence>
<evidence type="ECO:0000313" key="16">
    <source>
        <dbReference type="EMBL" id="KAA0873550.1"/>
    </source>
</evidence>